<keyword evidence="4" id="KW-1185">Reference proteome</keyword>
<sequence>MAVAGGRPLTRSQSLPPIAGDDDYVVDTSAWTTVAPASTASEIRDGDDHHELSDYKSWFRLPGSAAGLSCLLLLFVVLTPCFFCRA</sequence>
<keyword evidence="2" id="KW-0472">Membrane</keyword>
<organism evidence="3 4">
    <name type="scientific">Eleusine coracana subsp. coracana</name>
    <dbReference type="NCBI Taxonomy" id="191504"/>
    <lineage>
        <taxon>Eukaryota</taxon>
        <taxon>Viridiplantae</taxon>
        <taxon>Streptophyta</taxon>
        <taxon>Embryophyta</taxon>
        <taxon>Tracheophyta</taxon>
        <taxon>Spermatophyta</taxon>
        <taxon>Magnoliopsida</taxon>
        <taxon>Liliopsida</taxon>
        <taxon>Poales</taxon>
        <taxon>Poaceae</taxon>
        <taxon>PACMAD clade</taxon>
        <taxon>Chloridoideae</taxon>
        <taxon>Cynodonteae</taxon>
        <taxon>Eleusininae</taxon>
        <taxon>Eleusine</taxon>
    </lineage>
</organism>
<evidence type="ECO:0000313" key="3">
    <source>
        <dbReference type="EMBL" id="GJN02810.1"/>
    </source>
</evidence>
<dbReference type="EMBL" id="BQKI01000009">
    <property type="protein sequence ID" value="GJN02810.1"/>
    <property type="molecule type" value="Genomic_DNA"/>
</dbReference>
<proteinExistence type="predicted"/>
<dbReference type="AlphaFoldDB" id="A0AAV5CX40"/>
<accession>A0AAV5CX40</accession>
<evidence type="ECO:0000313" key="4">
    <source>
        <dbReference type="Proteomes" id="UP001054889"/>
    </source>
</evidence>
<keyword evidence="2" id="KW-0812">Transmembrane</keyword>
<name>A0AAV5CX40_ELECO</name>
<dbReference type="Proteomes" id="UP001054889">
    <property type="component" value="Unassembled WGS sequence"/>
</dbReference>
<feature type="region of interest" description="Disordered" evidence="1">
    <location>
        <begin position="1"/>
        <end position="21"/>
    </location>
</feature>
<reference evidence="3" key="2">
    <citation type="submission" date="2021-12" db="EMBL/GenBank/DDBJ databases">
        <title>Resequencing data analysis of finger millet.</title>
        <authorList>
            <person name="Hatakeyama M."/>
            <person name="Aluri S."/>
            <person name="Balachadran M.T."/>
            <person name="Sivarajan S.R."/>
            <person name="Poveda L."/>
            <person name="Shimizu-Inatsugi R."/>
            <person name="Schlapbach R."/>
            <person name="Sreeman S.M."/>
            <person name="Shimizu K.K."/>
        </authorList>
    </citation>
    <scope>NUCLEOTIDE SEQUENCE</scope>
</reference>
<reference evidence="3" key="1">
    <citation type="journal article" date="2018" name="DNA Res.">
        <title>Multiple hybrid de novo genome assembly of finger millet, an orphan allotetraploid crop.</title>
        <authorList>
            <person name="Hatakeyama M."/>
            <person name="Aluri S."/>
            <person name="Balachadran M.T."/>
            <person name="Sivarajan S.R."/>
            <person name="Patrignani A."/>
            <person name="Gruter S."/>
            <person name="Poveda L."/>
            <person name="Shimizu-Inatsugi R."/>
            <person name="Baeten J."/>
            <person name="Francoijs K.J."/>
            <person name="Nataraja K.N."/>
            <person name="Reddy Y.A.N."/>
            <person name="Phadnis S."/>
            <person name="Ravikumar R.L."/>
            <person name="Schlapbach R."/>
            <person name="Sreeman S.M."/>
            <person name="Shimizu K.K."/>
        </authorList>
    </citation>
    <scope>NUCLEOTIDE SEQUENCE</scope>
</reference>
<keyword evidence="2" id="KW-1133">Transmembrane helix</keyword>
<feature type="transmembrane region" description="Helical" evidence="2">
    <location>
        <begin position="65"/>
        <end position="84"/>
    </location>
</feature>
<evidence type="ECO:0000256" key="2">
    <source>
        <dbReference type="SAM" id="Phobius"/>
    </source>
</evidence>
<comment type="caution">
    <text evidence="3">The sequence shown here is derived from an EMBL/GenBank/DDBJ whole genome shotgun (WGS) entry which is preliminary data.</text>
</comment>
<protein>
    <submittedName>
        <fullName evidence="3">Uncharacterized protein</fullName>
    </submittedName>
</protein>
<gene>
    <name evidence="3" type="primary">ga20196</name>
    <name evidence="3" type="ORF">PR202_ga20196</name>
</gene>
<evidence type="ECO:0000256" key="1">
    <source>
        <dbReference type="SAM" id="MobiDB-lite"/>
    </source>
</evidence>